<keyword evidence="3 5" id="KW-1133">Transmembrane helix</keyword>
<name>A0ABS5RBY6_9HYPH</name>
<keyword evidence="4 5" id="KW-0472">Membrane</keyword>
<feature type="transmembrane region" description="Helical" evidence="5">
    <location>
        <begin position="36"/>
        <end position="54"/>
    </location>
</feature>
<feature type="transmembrane region" description="Helical" evidence="5">
    <location>
        <begin position="265"/>
        <end position="285"/>
    </location>
</feature>
<feature type="domain" description="EamA" evidence="6">
    <location>
        <begin position="10"/>
        <end position="136"/>
    </location>
</feature>
<dbReference type="InterPro" id="IPR037185">
    <property type="entry name" value="EmrE-like"/>
</dbReference>
<evidence type="ECO:0000256" key="2">
    <source>
        <dbReference type="ARBA" id="ARBA00022692"/>
    </source>
</evidence>
<keyword evidence="2 5" id="KW-0812">Transmembrane</keyword>
<proteinExistence type="predicted"/>
<feature type="transmembrane region" description="Helical" evidence="5">
    <location>
        <begin position="119"/>
        <end position="141"/>
    </location>
</feature>
<dbReference type="PANTHER" id="PTHR32322:SF9">
    <property type="entry name" value="AMINO-ACID METABOLITE EFFLUX PUMP-RELATED"/>
    <property type="match status" value="1"/>
</dbReference>
<feature type="transmembrane region" description="Helical" evidence="5">
    <location>
        <begin position="66"/>
        <end position="86"/>
    </location>
</feature>
<dbReference type="EMBL" id="JAHCQH010000021">
    <property type="protein sequence ID" value="MBS9478820.1"/>
    <property type="molecule type" value="Genomic_DNA"/>
</dbReference>
<comment type="caution">
    <text evidence="7">The sequence shown here is derived from an EMBL/GenBank/DDBJ whole genome shotgun (WGS) entry which is preliminary data.</text>
</comment>
<dbReference type="Proteomes" id="UP001166585">
    <property type="component" value="Unassembled WGS sequence"/>
</dbReference>
<evidence type="ECO:0000256" key="5">
    <source>
        <dbReference type="SAM" id="Phobius"/>
    </source>
</evidence>
<evidence type="ECO:0000256" key="4">
    <source>
        <dbReference type="ARBA" id="ARBA00023136"/>
    </source>
</evidence>
<gene>
    <name evidence="7" type="ORF">KIP89_17060</name>
</gene>
<evidence type="ECO:0000256" key="3">
    <source>
        <dbReference type="ARBA" id="ARBA00022989"/>
    </source>
</evidence>
<protein>
    <submittedName>
        <fullName evidence="7">DMT family transporter</fullName>
    </submittedName>
</protein>
<dbReference type="Pfam" id="PF00892">
    <property type="entry name" value="EamA"/>
    <property type="match status" value="2"/>
</dbReference>
<dbReference type="SUPFAM" id="SSF103481">
    <property type="entry name" value="Multidrug resistance efflux transporter EmrE"/>
    <property type="match status" value="2"/>
</dbReference>
<accession>A0ABS5RBY6</accession>
<feature type="transmembrane region" description="Helical" evidence="5">
    <location>
        <begin position="180"/>
        <end position="198"/>
    </location>
</feature>
<evidence type="ECO:0000313" key="8">
    <source>
        <dbReference type="Proteomes" id="UP001166585"/>
    </source>
</evidence>
<feature type="domain" description="EamA" evidence="6">
    <location>
        <begin position="149"/>
        <end position="282"/>
    </location>
</feature>
<dbReference type="PANTHER" id="PTHR32322">
    <property type="entry name" value="INNER MEMBRANE TRANSPORTER"/>
    <property type="match status" value="1"/>
</dbReference>
<evidence type="ECO:0000256" key="1">
    <source>
        <dbReference type="ARBA" id="ARBA00004141"/>
    </source>
</evidence>
<comment type="subcellular location">
    <subcellularLocation>
        <location evidence="1">Membrane</location>
        <topology evidence="1">Multi-pass membrane protein</topology>
    </subcellularLocation>
</comment>
<feature type="transmembrane region" description="Helical" evidence="5">
    <location>
        <begin position="241"/>
        <end position="259"/>
    </location>
</feature>
<evidence type="ECO:0000259" key="6">
    <source>
        <dbReference type="Pfam" id="PF00892"/>
    </source>
</evidence>
<sequence>MNAKDLSAYLFLAIAWGLSFLVMTQAVQGFGWAGAVSFRAFIAAATLLAITRAMRRKLDFSCGIKPLVIVGATTVAGQLVFLAYGLPLIGTAMSAILVATIPVFSMLIARFWGVEQLTAGAVAGIALGAVGIILLVGFPAVPVTSGFLTGCAVTLGSTLCAAYGSVYAGRRLKGVGSIEVTIGAFLSGGLLTLPLLLVESVPALPTALDFLAIATLGVLMSAATYVLYFRLINTIGPTRAISVEFAVTGVAVLVGTLILREPLSLPQLFGAGVIGVGCALVLGIVRLRPAKSAVTPPAASSG</sequence>
<dbReference type="InterPro" id="IPR000620">
    <property type="entry name" value="EamA_dom"/>
</dbReference>
<feature type="transmembrane region" description="Helical" evidence="5">
    <location>
        <begin position="92"/>
        <end position="112"/>
    </location>
</feature>
<keyword evidence="8" id="KW-1185">Reference proteome</keyword>
<feature type="transmembrane region" description="Helical" evidence="5">
    <location>
        <begin position="147"/>
        <end position="168"/>
    </location>
</feature>
<evidence type="ECO:0000313" key="7">
    <source>
        <dbReference type="EMBL" id="MBS9478820.1"/>
    </source>
</evidence>
<feature type="transmembrane region" description="Helical" evidence="5">
    <location>
        <begin position="210"/>
        <end position="229"/>
    </location>
</feature>
<organism evidence="7 8">
    <name type="scientific">Ancylobacter radicis</name>
    <dbReference type="NCBI Taxonomy" id="2836179"/>
    <lineage>
        <taxon>Bacteria</taxon>
        <taxon>Pseudomonadati</taxon>
        <taxon>Pseudomonadota</taxon>
        <taxon>Alphaproteobacteria</taxon>
        <taxon>Hyphomicrobiales</taxon>
        <taxon>Xanthobacteraceae</taxon>
        <taxon>Ancylobacter</taxon>
    </lineage>
</organism>
<reference evidence="7" key="1">
    <citation type="submission" date="2021-05" db="EMBL/GenBank/DDBJ databases">
        <authorList>
            <person name="Sun Q."/>
            <person name="Inoue M."/>
        </authorList>
    </citation>
    <scope>NUCLEOTIDE SEQUENCE</scope>
    <source>
        <strain evidence="7">VKM B-3255</strain>
    </source>
</reference>
<dbReference type="InterPro" id="IPR050638">
    <property type="entry name" value="AA-Vitamin_Transporters"/>
</dbReference>
<dbReference type="RefSeq" id="WP_213756786.1">
    <property type="nucleotide sequence ID" value="NZ_JAHCQH010000021.1"/>
</dbReference>